<evidence type="ECO:0000259" key="11">
    <source>
        <dbReference type="Pfam" id="PF14703"/>
    </source>
</evidence>
<evidence type="ECO:0000256" key="2">
    <source>
        <dbReference type="ARBA" id="ARBA00007779"/>
    </source>
</evidence>
<dbReference type="PANTHER" id="PTHR13018:SF26">
    <property type="entry name" value="DOMAIN PROTEIN, PUTATIVE (AFU_ORTHOLOGUE AFUA_5G10920)-RELATED"/>
    <property type="match status" value="1"/>
</dbReference>
<dbReference type="GO" id="GO:0005227">
    <property type="term" value="F:calcium-activated cation channel activity"/>
    <property type="evidence" value="ECO:0007669"/>
    <property type="project" value="InterPro"/>
</dbReference>
<evidence type="ECO:0000259" key="8">
    <source>
        <dbReference type="Pfam" id="PF02714"/>
    </source>
</evidence>
<feature type="transmembrane region" description="Helical" evidence="7">
    <location>
        <begin position="656"/>
        <end position="677"/>
    </location>
</feature>
<accession>A0A6G1KQM2</accession>
<feature type="transmembrane region" description="Helical" evidence="7">
    <location>
        <begin position="420"/>
        <end position="442"/>
    </location>
</feature>
<evidence type="ECO:0000256" key="7">
    <source>
        <dbReference type="SAM" id="Phobius"/>
    </source>
</evidence>
<keyword evidence="13" id="KW-1185">Reference proteome</keyword>
<dbReference type="Pfam" id="PF02714">
    <property type="entry name" value="RSN1_7TM"/>
    <property type="match status" value="1"/>
</dbReference>
<dbReference type="GO" id="GO:0005886">
    <property type="term" value="C:plasma membrane"/>
    <property type="evidence" value="ECO:0007669"/>
    <property type="project" value="TreeGrafter"/>
</dbReference>
<proteinExistence type="inferred from homology"/>
<dbReference type="InterPro" id="IPR027815">
    <property type="entry name" value="CSC1/OSCA1-like_cyt"/>
</dbReference>
<dbReference type="EMBL" id="MU005764">
    <property type="protein sequence ID" value="KAF2714913.1"/>
    <property type="molecule type" value="Genomic_DNA"/>
</dbReference>
<keyword evidence="5 7" id="KW-1133">Transmembrane helix</keyword>
<sequence>MHETVLTAVRRAASGAGSHRESSSSLSALISTLLPCLALAGLLVGLFLLLRTKQKGLYAPRTYHDTLTNDEKTPPASQSMLGWLSDFRHIDDQYILQHHSLDGYLFVRFLKMIVFISVVGCCITWPILLPVNITGGGGQSGLDILSLSNVENSARYFAHALIAWVFFGFVMFVIARETLYLAKTRQAYLLSTWSASRTSQRTVLFTNVPENMCSHDCLQSMFKGVAQIWLVLDTSELEDDIEELNDATLKLEKDELKMIQQFQKAGGNFDRSMRPTSRLKSWTGEKVDTIEHGRQSLSHLLPKIQHKQQSYLQGKGKIISAVFIEFKTLTDAQVAQSLTIHDQPASFVSRQMGILPNEIIWNNLRMNEWHRTVRHALATALIAAMILFWSIPVALVGIISNVNYLTANVTFLAWIDDIPPLILGVVTGLLPTVLLAVLMALVPIICRKLSKLAGAVTLSEVELQTQSWYFTFQVIQVFLVTTFSSGATAVASQIASDPTQAVPLLAKNLPKASNFYISYFIIYGVAQSSRYLFNLMGLVGVFISSKFAKTPRDKYEKYAKLKSPSWGSGYPKWTNMGVIAISYAIISPLVLGFSAIGMGLVYLAYRYNMLYVYNTQIDTKGACYGRALEQLMVGVYLAEICLLGLFGIGIGDSSFAVGPAVLQVILIVGTVAFHITLRSKLSPLLETLPINLLRDSEHYQNLDRHATTRENGDAEEQHRTLGQDAKNEGLVSSPGKAISTTHDIALHANHPPTKQSLFGRLFAPHRQSTAALSSFLGPSFRLPVPLYSDDHVRHAYLHPAITMRPPVIWLARDKKGISTNEIKELTELLGDYGVVATDDGAVVNDKGKIEWVGESVRDAPLWEEKGRY</sequence>
<reference evidence="12" key="1">
    <citation type="journal article" date="2020" name="Stud. Mycol.">
        <title>101 Dothideomycetes genomes: a test case for predicting lifestyles and emergence of pathogens.</title>
        <authorList>
            <person name="Haridas S."/>
            <person name="Albert R."/>
            <person name="Binder M."/>
            <person name="Bloem J."/>
            <person name="Labutti K."/>
            <person name="Salamov A."/>
            <person name="Andreopoulos B."/>
            <person name="Baker S."/>
            <person name="Barry K."/>
            <person name="Bills G."/>
            <person name="Bluhm B."/>
            <person name="Cannon C."/>
            <person name="Castanera R."/>
            <person name="Culley D."/>
            <person name="Daum C."/>
            <person name="Ezra D."/>
            <person name="Gonzalez J."/>
            <person name="Henrissat B."/>
            <person name="Kuo A."/>
            <person name="Liang C."/>
            <person name="Lipzen A."/>
            <person name="Lutzoni F."/>
            <person name="Magnuson J."/>
            <person name="Mondo S."/>
            <person name="Nolan M."/>
            <person name="Ohm R."/>
            <person name="Pangilinan J."/>
            <person name="Park H.-J."/>
            <person name="Ramirez L."/>
            <person name="Alfaro M."/>
            <person name="Sun H."/>
            <person name="Tritt A."/>
            <person name="Yoshinaga Y."/>
            <person name="Zwiers L.-H."/>
            <person name="Turgeon B."/>
            <person name="Goodwin S."/>
            <person name="Spatafora J."/>
            <person name="Crous P."/>
            <person name="Grigoriev I."/>
        </authorList>
    </citation>
    <scope>NUCLEOTIDE SEQUENCE</scope>
    <source>
        <strain evidence="12">CBS 279.74</strain>
    </source>
</reference>
<dbReference type="InterPro" id="IPR032880">
    <property type="entry name" value="CSC1/OSCA1-like_N"/>
</dbReference>
<dbReference type="Pfam" id="PF14703">
    <property type="entry name" value="PHM7_cyt"/>
    <property type="match status" value="1"/>
</dbReference>
<feature type="domain" description="CSC1/OSCA1-like 7TM region" evidence="8">
    <location>
        <begin position="375"/>
        <end position="646"/>
    </location>
</feature>
<feature type="transmembrane region" description="Helical" evidence="7">
    <location>
        <begin position="156"/>
        <end position="175"/>
    </location>
</feature>
<dbReference type="PANTHER" id="PTHR13018">
    <property type="entry name" value="PROBABLE MEMBRANE PROTEIN DUF221-RELATED"/>
    <property type="match status" value="1"/>
</dbReference>
<dbReference type="Proteomes" id="UP000799428">
    <property type="component" value="Unassembled WGS sequence"/>
</dbReference>
<comment type="similarity">
    <text evidence="2">Belongs to the CSC1 (TC 1.A.17) family.</text>
</comment>
<evidence type="ECO:0000256" key="5">
    <source>
        <dbReference type="ARBA" id="ARBA00022989"/>
    </source>
</evidence>
<dbReference type="InterPro" id="IPR003864">
    <property type="entry name" value="CSC1/OSCA1-like_7TM"/>
</dbReference>
<feature type="transmembrane region" description="Helical" evidence="7">
    <location>
        <begin position="531"/>
        <end position="548"/>
    </location>
</feature>
<evidence type="ECO:0000259" key="10">
    <source>
        <dbReference type="Pfam" id="PF13967"/>
    </source>
</evidence>
<evidence type="ECO:0000313" key="13">
    <source>
        <dbReference type="Proteomes" id="UP000799428"/>
    </source>
</evidence>
<evidence type="ECO:0000313" key="12">
    <source>
        <dbReference type="EMBL" id="KAF2714913.1"/>
    </source>
</evidence>
<evidence type="ECO:0000256" key="4">
    <source>
        <dbReference type="ARBA" id="ARBA00022692"/>
    </source>
</evidence>
<dbReference type="AlphaFoldDB" id="A0A6G1KQM2"/>
<comment type="subcellular location">
    <subcellularLocation>
        <location evidence="1">Membrane</location>
        <topology evidence="1">Multi-pass membrane protein</topology>
    </subcellularLocation>
</comment>
<organism evidence="12 13">
    <name type="scientific">Pleomassaria siparia CBS 279.74</name>
    <dbReference type="NCBI Taxonomy" id="1314801"/>
    <lineage>
        <taxon>Eukaryota</taxon>
        <taxon>Fungi</taxon>
        <taxon>Dikarya</taxon>
        <taxon>Ascomycota</taxon>
        <taxon>Pezizomycotina</taxon>
        <taxon>Dothideomycetes</taxon>
        <taxon>Pleosporomycetidae</taxon>
        <taxon>Pleosporales</taxon>
        <taxon>Pleomassariaceae</taxon>
        <taxon>Pleomassaria</taxon>
    </lineage>
</organism>
<feature type="domain" description="CSC1/OSCA1-like cytosolic" evidence="11">
    <location>
        <begin position="200"/>
        <end position="363"/>
    </location>
</feature>
<feature type="transmembrane region" description="Helical" evidence="7">
    <location>
        <begin position="28"/>
        <end position="50"/>
    </location>
</feature>
<dbReference type="OrthoDB" id="1076608at2759"/>
<name>A0A6G1KQM2_9PLEO</name>
<evidence type="ECO:0000259" key="9">
    <source>
        <dbReference type="Pfam" id="PF12621"/>
    </source>
</evidence>
<dbReference type="Pfam" id="PF12621">
    <property type="entry name" value="PHM7_ext"/>
    <property type="match status" value="1"/>
</dbReference>
<gene>
    <name evidence="12" type="ORF">K504DRAFT_421166</name>
</gene>
<feature type="transmembrane region" description="Helical" evidence="7">
    <location>
        <begin position="376"/>
        <end position="400"/>
    </location>
</feature>
<dbReference type="InterPro" id="IPR045122">
    <property type="entry name" value="Csc1-like"/>
</dbReference>
<feature type="transmembrane region" description="Helical" evidence="7">
    <location>
        <begin position="109"/>
        <end position="128"/>
    </location>
</feature>
<evidence type="ECO:0000256" key="3">
    <source>
        <dbReference type="ARBA" id="ARBA00022448"/>
    </source>
</evidence>
<dbReference type="InterPro" id="IPR022257">
    <property type="entry name" value="PHM7_ext"/>
</dbReference>
<keyword evidence="3" id="KW-0813">Transport</keyword>
<feature type="domain" description="CSC1/OSCA1-like N-terminal transmembrane" evidence="10">
    <location>
        <begin position="28"/>
        <end position="177"/>
    </location>
</feature>
<keyword evidence="6 7" id="KW-0472">Membrane</keyword>
<evidence type="ECO:0000256" key="6">
    <source>
        <dbReference type="ARBA" id="ARBA00023136"/>
    </source>
</evidence>
<protein>
    <submittedName>
        <fullName evidence="12">Putative DUF221 domain protein</fullName>
    </submittedName>
</protein>
<feature type="transmembrane region" description="Helical" evidence="7">
    <location>
        <begin position="580"/>
        <end position="605"/>
    </location>
</feature>
<feature type="transmembrane region" description="Helical" evidence="7">
    <location>
        <begin position="631"/>
        <end position="650"/>
    </location>
</feature>
<keyword evidence="4 7" id="KW-0812">Transmembrane</keyword>
<evidence type="ECO:0000256" key="1">
    <source>
        <dbReference type="ARBA" id="ARBA00004141"/>
    </source>
</evidence>
<dbReference type="Pfam" id="PF13967">
    <property type="entry name" value="RSN1_TM"/>
    <property type="match status" value="1"/>
</dbReference>
<feature type="domain" description="10TM putative phosphate transporter extracellular tail" evidence="9">
    <location>
        <begin position="763"/>
        <end position="855"/>
    </location>
</feature>